<dbReference type="InterPro" id="IPR001623">
    <property type="entry name" value="DnaJ_domain"/>
</dbReference>
<protein>
    <submittedName>
        <fullName evidence="2">Jjj1 protein</fullName>
    </submittedName>
</protein>
<comment type="caution">
    <text evidence="2">The sequence shown here is derived from an EMBL/GenBank/DDBJ whole genome shotgun (WGS) entry which is preliminary data.</text>
</comment>
<proteinExistence type="predicted"/>
<dbReference type="AlphaFoldDB" id="A0AAV5RGH0"/>
<gene>
    <name evidence="2" type="ORF">DASB73_016520</name>
</gene>
<dbReference type="Gene3D" id="3.30.160.60">
    <property type="entry name" value="Classic Zinc Finger"/>
    <property type="match status" value="1"/>
</dbReference>
<name>A0AAV5RGH0_STABA</name>
<dbReference type="CDD" id="cd06257">
    <property type="entry name" value="DnaJ"/>
    <property type="match status" value="1"/>
</dbReference>
<evidence type="ECO:0000259" key="1">
    <source>
        <dbReference type="PROSITE" id="PS50076"/>
    </source>
</evidence>
<dbReference type="InterPro" id="IPR036869">
    <property type="entry name" value="J_dom_sf"/>
</dbReference>
<dbReference type="EMBL" id="BTGC01000003">
    <property type="protein sequence ID" value="GMM50694.1"/>
    <property type="molecule type" value="Genomic_DNA"/>
</dbReference>
<dbReference type="Proteomes" id="UP001362899">
    <property type="component" value="Unassembled WGS sequence"/>
</dbReference>
<dbReference type="InterPro" id="IPR051964">
    <property type="entry name" value="Chaperone_stress_response"/>
</dbReference>
<dbReference type="SUPFAM" id="SSF57667">
    <property type="entry name" value="beta-beta-alpha zinc fingers"/>
    <property type="match status" value="1"/>
</dbReference>
<dbReference type="InterPro" id="IPR054076">
    <property type="entry name" value="ZUO1-like_ZHD"/>
</dbReference>
<dbReference type="Gene3D" id="1.10.287.110">
    <property type="entry name" value="DnaJ domain"/>
    <property type="match status" value="1"/>
</dbReference>
<dbReference type="Pfam" id="PF21884">
    <property type="entry name" value="ZUO1-like_ZHD"/>
    <property type="match status" value="1"/>
</dbReference>
<feature type="domain" description="J" evidence="1">
    <location>
        <begin position="13"/>
        <end position="79"/>
    </location>
</feature>
<sequence>MGNQTSKLDNKSTLYDLFGVTIDVDADQLKRAYRAKALELHPDRNAHRLEEATALFAKLQAAYDLLQDSKERAWYDNQLKRPGYSTYDPNLTTAEEIRQVTRQVISQSQINFMQIAGYFNKLKHEEQEAAFAQHTDMPYYLMEAPPFGSATDNWTQVSKFYDSWSSFSTIKDFSWEDVHPLHEISDRKTRRKLEQQNKRLRESAKKDYNVAVKQAVTQLRQIDPRKKTITKSKPQPTPNETNLDNQMSALKLRESYVEQEWMKTDSTELDDSEIHECIVCESVFETEFDLLHHNKTNVHKRKLMLLKQSMALEDELLGLSSGAKTESQDQNNTIKTKAETKPLGKAKTKANKKKKMQQQMLTCGTCGQELMSDEFIIHKQMTRH</sequence>
<dbReference type="PROSITE" id="PS00636">
    <property type="entry name" value="DNAJ_1"/>
    <property type="match status" value="1"/>
</dbReference>
<dbReference type="PRINTS" id="PR00625">
    <property type="entry name" value="JDOMAIN"/>
</dbReference>
<dbReference type="GO" id="GO:0005737">
    <property type="term" value="C:cytoplasm"/>
    <property type="evidence" value="ECO:0007669"/>
    <property type="project" value="TreeGrafter"/>
</dbReference>
<dbReference type="PROSITE" id="PS00028">
    <property type="entry name" value="ZINC_FINGER_C2H2_1"/>
    <property type="match status" value="1"/>
</dbReference>
<organism evidence="2 3">
    <name type="scientific">Starmerella bacillaris</name>
    <name type="common">Yeast</name>
    <name type="synonym">Candida zemplinina</name>
    <dbReference type="NCBI Taxonomy" id="1247836"/>
    <lineage>
        <taxon>Eukaryota</taxon>
        <taxon>Fungi</taxon>
        <taxon>Dikarya</taxon>
        <taxon>Ascomycota</taxon>
        <taxon>Saccharomycotina</taxon>
        <taxon>Dipodascomycetes</taxon>
        <taxon>Dipodascales</taxon>
        <taxon>Trichomonascaceae</taxon>
        <taxon>Starmerella</taxon>
    </lineage>
</organism>
<dbReference type="PANTHER" id="PTHR44029:SF1">
    <property type="entry name" value="DNAJ HOMOLOG SUBFAMILY C MEMBER 21"/>
    <property type="match status" value="1"/>
</dbReference>
<evidence type="ECO:0000313" key="3">
    <source>
        <dbReference type="Proteomes" id="UP001362899"/>
    </source>
</evidence>
<accession>A0AAV5RGH0</accession>
<dbReference type="SUPFAM" id="SSF46565">
    <property type="entry name" value="Chaperone J-domain"/>
    <property type="match status" value="1"/>
</dbReference>
<dbReference type="InterPro" id="IPR036236">
    <property type="entry name" value="Znf_C2H2_sf"/>
</dbReference>
<dbReference type="InterPro" id="IPR013087">
    <property type="entry name" value="Znf_C2H2_type"/>
</dbReference>
<dbReference type="SMART" id="SM00271">
    <property type="entry name" value="DnaJ"/>
    <property type="match status" value="1"/>
</dbReference>
<dbReference type="PANTHER" id="PTHR44029">
    <property type="entry name" value="DNAJ HOMOLOG SUBFAMILY C MEMBER 21"/>
    <property type="match status" value="1"/>
</dbReference>
<reference evidence="2 3" key="1">
    <citation type="journal article" date="2023" name="Elife">
        <title>Identification of key yeast species and microbe-microbe interactions impacting larval growth of Drosophila in the wild.</title>
        <authorList>
            <person name="Mure A."/>
            <person name="Sugiura Y."/>
            <person name="Maeda R."/>
            <person name="Honda K."/>
            <person name="Sakurai N."/>
            <person name="Takahashi Y."/>
            <person name="Watada M."/>
            <person name="Katoh T."/>
            <person name="Gotoh A."/>
            <person name="Gotoh Y."/>
            <person name="Taniguchi I."/>
            <person name="Nakamura K."/>
            <person name="Hayashi T."/>
            <person name="Katayama T."/>
            <person name="Uemura T."/>
            <person name="Hattori Y."/>
        </authorList>
    </citation>
    <scope>NUCLEOTIDE SEQUENCE [LARGE SCALE GENOMIC DNA]</scope>
    <source>
        <strain evidence="2 3">SB-73</strain>
    </source>
</reference>
<dbReference type="Pfam" id="PF00226">
    <property type="entry name" value="DnaJ"/>
    <property type="match status" value="1"/>
</dbReference>
<dbReference type="InterPro" id="IPR018253">
    <property type="entry name" value="DnaJ_domain_CS"/>
</dbReference>
<evidence type="ECO:0000313" key="2">
    <source>
        <dbReference type="EMBL" id="GMM50694.1"/>
    </source>
</evidence>
<keyword evidence="3" id="KW-1185">Reference proteome</keyword>
<dbReference type="PROSITE" id="PS50076">
    <property type="entry name" value="DNAJ_2"/>
    <property type="match status" value="1"/>
</dbReference>